<evidence type="ECO:0000313" key="4">
    <source>
        <dbReference type="Proteomes" id="UP000249451"/>
    </source>
</evidence>
<name>A0A2W5CR35_9CORY</name>
<sequence length="121" mass="13018">MSEKKTTSSQPELPDNITETAAGETISPAQDLYRHVNGQWLASHEIPADRAVDGTFHQLRDQSEKDVRAIVEAQPADSQIGALYSSFMDEEGIEAAGLAPLDADLAGINTAADIRELAIEL</sequence>
<dbReference type="Gene3D" id="1.10.1380.10">
    <property type="entry name" value="Neutral endopeptidase , domain2"/>
    <property type="match status" value="1"/>
</dbReference>
<evidence type="ECO:0000256" key="1">
    <source>
        <dbReference type="SAM" id="MobiDB-lite"/>
    </source>
</evidence>
<dbReference type="InterPro" id="IPR008753">
    <property type="entry name" value="Peptidase_M13_N"/>
</dbReference>
<feature type="region of interest" description="Disordered" evidence="1">
    <location>
        <begin position="1"/>
        <end position="25"/>
    </location>
</feature>
<dbReference type="AlphaFoldDB" id="A0A2W5CR35"/>
<dbReference type="Pfam" id="PF05649">
    <property type="entry name" value="Peptidase_M13_N"/>
    <property type="match status" value="1"/>
</dbReference>
<reference evidence="3 4" key="1">
    <citation type="submission" date="2017-11" db="EMBL/GenBank/DDBJ databases">
        <title>Infants hospitalized years apart are colonized by the same room-sourced microbial strains.</title>
        <authorList>
            <person name="Brooks B."/>
            <person name="Olm M.R."/>
            <person name="Firek B.A."/>
            <person name="Baker R."/>
            <person name="Thomas B.C."/>
            <person name="Morowitz M.J."/>
            <person name="Banfield J.F."/>
        </authorList>
    </citation>
    <scope>NUCLEOTIDE SEQUENCE [LARGE SCALE GENOMIC DNA]</scope>
    <source>
        <strain evidence="3">S2_012_000_R3_87</strain>
    </source>
</reference>
<proteinExistence type="predicted"/>
<feature type="non-terminal residue" evidence="3">
    <location>
        <position position="121"/>
    </location>
</feature>
<dbReference type="InterPro" id="IPR024079">
    <property type="entry name" value="MetalloPept_cat_dom_sf"/>
</dbReference>
<evidence type="ECO:0000313" key="3">
    <source>
        <dbReference type="EMBL" id="PZO97525.1"/>
    </source>
</evidence>
<comment type="caution">
    <text evidence="3">The sequence shown here is derived from an EMBL/GenBank/DDBJ whole genome shotgun (WGS) entry which is preliminary data.</text>
</comment>
<protein>
    <submittedName>
        <fullName evidence="3">Peptidase M13</fullName>
    </submittedName>
</protein>
<dbReference type="GO" id="GO:0006508">
    <property type="term" value="P:proteolysis"/>
    <property type="evidence" value="ECO:0007669"/>
    <property type="project" value="InterPro"/>
</dbReference>
<feature type="domain" description="Peptidase M13 N-terminal" evidence="2">
    <location>
        <begin position="28"/>
        <end position="110"/>
    </location>
</feature>
<dbReference type="EMBL" id="QFNY01000399">
    <property type="protein sequence ID" value="PZO97525.1"/>
    <property type="molecule type" value="Genomic_DNA"/>
</dbReference>
<evidence type="ECO:0000259" key="2">
    <source>
        <dbReference type="Pfam" id="PF05649"/>
    </source>
</evidence>
<dbReference type="GO" id="GO:0008237">
    <property type="term" value="F:metallopeptidase activity"/>
    <property type="evidence" value="ECO:0007669"/>
    <property type="project" value="InterPro"/>
</dbReference>
<accession>A0A2W5CR35</accession>
<gene>
    <name evidence="3" type="ORF">DI609_12950</name>
</gene>
<dbReference type="InterPro" id="IPR042089">
    <property type="entry name" value="Peptidase_M13_dom_2"/>
</dbReference>
<dbReference type="SUPFAM" id="SSF55486">
    <property type="entry name" value="Metalloproteases ('zincins'), catalytic domain"/>
    <property type="match status" value="1"/>
</dbReference>
<organism evidence="3 4">
    <name type="scientific">Corynebacterium urealyticum</name>
    <dbReference type="NCBI Taxonomy" id="43771"/>
    <lineage>
        <taxon>Bacteria</taxon>
        <taxon>Bacillati</taxon>
        <taxon>Actinomycetota</taxon>
        <taxon>Actinomycetes</taxon>
        <taxon>Mycobacteriales</taxon>
        <taxon>Corynebacteriaceae</taxon>
        <taxon>Corynebacterium</taxon>
    </lineage>
</organism>
<dbReference type="Proteomes" id="UP000249451">
    <property type="component" value="Unassembled WGS sequence"/>
</dbReference>
<dbReference type="Gene3D" id="3.40.390.10">
    <property type="entry name" value="Collagenase (Catalytic Domain)"/>
    <property type="match status" value="1"/>
</dbReference>